<comment type="caution">
    <text evidence="1">The sequence shown here is derived from an EMBL/GenBank/DDBJ whole genome shotgun (WGS) entry which is preliminary data.</text>
</comment>
<proteinExistence type="predicted"/>
<dbReference type="SUPFAM" id="SSF158682">
    <property type="entry name" value="TerB-like"/>
    <property type="match status" value="1"/>
</dbReference>
<name>A0A418WCC3_9PROT</name>
<organism evidence="1 2">
    <name type="scientific">Oleomonas cavernae</name>
    <dbReference type="NCBI Taxonomy" id="2320859"/>
    <lineage>
        <taxon>Bacteria</taxon>
        <taxon>Pseudomonadati</taxon>
        <taxon>Pseudomonadota</taxon>
        <taxon>Alphaproteobacteria</taxon>
        <taxon>Acetobacterales</taxon>
        <taxon>Acetobacteraceae</taxon>
        <taxon>Oleomonas</taxon>
    </lineage>
</organism>
<protein>
    <submittedName>
        <fullName evidence="1">Uncharacterized protein</fullName>
    </submittedName>
</protein>
<sequence length="319" mass="34517">MQLIHPGPEEALLGLRAMRMVAQADGEIGPAAGAMIAAAQDFLLDLHVPLDELEPIAPAELAAGLSAPVAQQLVQGMIVVSLADGPASPAAWGRITEFAKALQVDLPALRTMQKMMEHHMLLFRLDFLRHSHIGGLLKDQYLHHGGIRGVAEAVLGLRGLHEDPALAARFTAFADLDAESLGGRFFRHYRDNSFGFPGEKFGFPLAGVYHDFSHVLGGYGVTPAEETLVAALMAGFRRQNPFYVILFAQLTFGAGLNVTPVKQPTVKSIMAEPGLAPRFFRAIERGGAMTTDLSDNWDFWPLVALPIDEVRARIGLAPE</sequence>
<gene>
    <name evidence="1" type="ORF">D3874_11945</name>
</gene>
<dbReference type="InterPro" id="IPR029024">
    <property type="entry name" value="TerB-like"/>
</dbReference>
<reference evidence="1 2" key="1">
    <citation type="submission" date="2018-09" db="EMBL/GenBank/DDBJ databases">
        <authorList>
            <person name="Zhu H."/>
        </authorList>
    </citation>
    <scope>NUCLEOTIDE SEQUENCE [LARGE SCALE GENOMIC DNA]</scope>
    <source>
        <strain evidence="1 2">K1W22B-8</strain>
    </source>
</reference>
<dbReference type="AlphaFoldDB" id="A0A418WCC3"/>
<dbReference type="OrthoDB" id="9775927at2"/>
<dbReference type="EMBL" id="QYUK01000011">
    <property type="protein sequence ID" value="RJF87644.1"/>
    <property type="molecule type" value="Genomic_DNA"/>
</dbReference>
<keyword evidence="2" id="KW-1185">Reference proteome</keyword>
<evidence type="ECO:0000313" key="2">
    <source>
        <dbReference type="Proteomes" id="UP000284605"/>
    </source>
</evidence>
<evidence type="ECO:0000313" key="1">
    <source>
        <dbReference type="EMBL" id="RJF87644.1"/>
    </source>
</evidence>
<dbReference type="Proteomes" id="UP000284605">
    <property type="component" value="Unassembled WGS sequence"/>
</dbReference>
<dbReference type="RefSeq" id="WP_119778280.1">
    <property type="nucleotide sequence ID" value="NZ_QYUK01000011.1"/>
</dbReference>
<accession>A0A418WCC3</accession>